<dbReference type="Proteomes" id="UP001153331">
    <property type="component" value="Unassembled WGS sequence"/>
</dbReference>
<evidence type="ECO:0000313" key="1">
    <source>
        <dbReference type="EMBL" id="KAJ8113027.1"/>
    </source>
</evidence>
<gene>
    <name evidence="1" type="ORF">OPT61_g4748</name>
</gene>
<comment type="caution">
    <text evidence="1">The sequence shown here is derived from an EMBL/GenBank/DDBJ whole genome shotgun (WGS) entry which is preliminary data.</text>
</comment>
<keyword evidence="2" id="KW-1185">Reference proteome</keyword>
<reference evidence="1" key="1">
    <citation type="submission" date="2022-11" db="EMBL/GenBank/DDBJ databases">
        <title>Genome Sequence of Boeremia exigua.</title>
        <authorList>
            <person name="Buettner E."/>
        </authorList>
    </citation>
    <scope>NUCLEOTIDE SEQUENCE</scope>
    <source>
        <strain evidence="1">CU02</strain>
    </source>
</reference>
<evidence type="ECO:0000313" key="2">
    <source>
        <dbReference type="Proteomes" id="UP001153331"/>
    </source>
</evidence>
<protein>
    <submittedName>
        <fullName evidence="1">Uncharacterized protein</fullName>
    </submittedName>
</protein>
<sequence length="438" mass="49106">MVCKHTYLQLQPSPFAELAGFEQPDPSERAAAESVTGKALKTCPSRPISVFPGPLVLPHDELNYDPDSSPQDCKEWSSAKSRNRMTNRQRKVLYISHIPDISKDVEFMEHWTLPDMDGSNTSKTPSPGAELFVEYLKAFYHGMEVRILPRQLSWRSWDKSSRPNRKASLPKYVGLADTDQSMTRVRVRKVSDKAFTAQLNLDDILDFAISILPGDAYALLLLVDHDIYENDDDDFCCGRAYGGSRVAVVQTARYNPVLDSREGIDLDHMWPMSHCKAFVDDLCAVEEVEEKAPTKEQKRWSKEGAMRAAVDAASTFTGSNGQGNGQQAMWFARLARTVSHELGHCLGIAHCVYYACNMQGTAGMKEDVRQPPYLCPVCEAKVGHAIVEELCKDHAMSQATWITQRNAAISSFCQMLETKGLATAMWKGLDAWLLERMR</sequence>
<name>A0ACC2ID18_9PLEO</name>
<proteinExistence type="predicted"/>
<organism evidence="1 2">
    <name type="scientific">Boeremia exigua</name>
    <dbReference type="NCBI Taxonomy" id="749465"/>
    <lineage>
        <taxon>Eukaryota</taxon>
        <taxon>Fungi</taxon>
        <taxon>Dikarya</taxon>
        <taxon>Ascomycota</taxon>
        <taxon>Pezizomycotina</taxon>
        <taxon>Dothideomycetes</taxon>
        <taxon>Pleosporomycetidae</taxon>
        <taxon>Pleosporales</taxon>
        <taxon>Pleosporineae</taxon>
        <taxon>Didymellaceae</taxon>
        <taxon>Boeremia</taxon>
    </lineage>
</organism>
<dbReference type="EMBL" id="JAPHNI010000280">
    <property type="protein sequence ID" value="KAJ8113027.1"/>
    <property type="molecule type" value="Genomic_DNA"/>
</dbReference>
<accession>A0ACC2ID18</accession>